<feature type="compositionally biased region" description="Basic and acidic residues" evidence="1">
    <location>
        <begin position="249"/>
        <end position="263"/>
    </location>
</feature>
<dbReference type="OrthoDB" id="8058331at2759"/>
<reference evidence="3" key="2">
    <citation type="journal article" date="2014" name="BMC Genomics">
        <title>A genomic perspective to assessing quality of mass-reared SIT flies used in Mediterranean fruit fly (Ceratitis capitata) eradication in California.</title>
        <authorList>
            <person name="Calla B."/>
            <person name="Hall B."/>
            <person name="Hou S."/>
            <person name="Geib S.M."/>
        </authorList>
    </citation>
    <scope>NUCLEOTIDE SEQUENCE</scope>
</reference>
<feature type="chain" id="PRO_5004909778" evidence="2">
    <location>
        <begin position="19"/>
        <end position="419"/>
    </location>
</feature>
<evidence type="ECO:0000256" key="2">
    <source>
        <dbReference type="SAM" id="SignalP"/>
    </source>
</evidence>
<evidence type="ECO:0000313" key="3">
    <source>
        <dbReference type="EMBL" id="JAC00480.1"/>
    </source>
</evidence>
<protein>
    <submittedName>
        <fullName evidence="3">Uncharacterized protein</fullName>
    </submittedName>
</protein>
<accession>W8CA53</accession>
<evidence type="ECO:0000256" key="1">
    <source>
        <dbReference type="SAM" id="MobiDB-lite"/>
    </source>
</evidence>
<proteinExistence type="evidence at transcript level"/>
<dbReference type="EMBL" id="GAMC01006076">
    <property type="protein sequence ID" value="JAC00480.1"/>
    <property type="molecule type" value="mRNA"/>
</dbReference>
<keyword evidence="2" id="KW-0732">Signal</keyword>
<name>W8CA53_CERCA</name>
<sequence>MFFKVALLCCLGLTAIHAKPLDGVKCIDMSMRTSDAPTATHTVRICAPEIESDVTEPGRSLLDIDVPARHLLPPNKDYIGEYAVNSNGYAENYAAAYPGQAYRMAPLAKEYVPMSVPALVARQPYDYQVINSVLPQEQQAIDFQPLEETMLEQQTKLKSIVEDVSTVKEFVSDLENHLKTVSDTLVTQEKDKKTDVDVNIVMKLDPSLEELLRTMLTLAGDKAFDKTTTENSDKEFEEFMNYIRTGGRTTEERESTDTARDSTVDDGSSEEAEVFDVEINGKTENKAEDEDEKESKEEETAEAVDEKVDDFHLTDEEVENMLNEIFGSGPSVNGASADVNDNEEDEENYINNLFSSAAEKTETENIEENVKEFDLGKDSDEVSEKDLDDLLNSAFGRGQSLNDYADDAVNLLQLLTYLR</sequence>
<dbReference type="AlphaFoldDB" id="W8CA53"/>
<organism evidence="3">
    <name type="scientific">Ceratitis capitata</name>
    <name type="common">Mediterranean fruit fly</name>
    <name type="synonym">Tephritis capitata</name>
    <dbReference type="NCBI Taxonomy" id="7213"/>
    <lineage>
        <taxon>Eukaryota</taxon>
        <taxon>Metazoa</taxon>
        <taxon>Ecdysozoa</taxon>
        <taxon>Arthropoda</taxon>
        <taxon>Hexapoda</taxon>
        <taxon>Insecta</taxon>
        <taxon>Pterygota</taxon>
        <taxon>Neoptera</taxon>
        <taxon>Endopterygota</taxon>
        <taxon>Diptera</taxon>
        <taxon>Brachycera</taxon>
        <taxon>Muscomorpha</taxon>
        <taxon>Tephritoidea</taxon>
        <taxon>Tephritidae</taxon>
        <taxon>Ceratitis</taxon>
        <taxon>Ceratitis</taxon>
    </lineage>
</organism>
<reference evidence="3" key="1">
    <citation type="submission" date="2013-07" db="EMBL/GenBank/DDBJ databases">
        <authorList>
            <person name="Geib S."/>
        </authorList>
    </citation>
    <scope>NUCLEOTIDE SEQUENCE</scope>
</reference>
<feature type="compositionally biased region" description="Basic and acidic residues" evidence="1">
    <location>
        <begin position="293"/>
        <end position="306"/>
    </location>
</feature>
<feature type="compositionally biased region" description="Acidic residues" evidence="1">
    <location>
        <begin position="267"/>
        <end position="276"/>
    </location>
</feature>
<feature type="signal peptide" evidence="2">
    <location>
        <begin position="1"/>
        <end position="18"/>
    </location>
</feature>
<feature type="region of interest" description="Disordered" evidence="1">
    <location>
        <begin position="244"/>
        <end position="306"/>
    </location>
</feature>